<sequence>MWLAALAVCSALGLYGLRPRPADTPAGAKAEQAIGRPAIPVLASQPAGPGVRPADMRSLPTAAQKPASDVQLPARSAEMAAPEHLEAEASLLAQVDGHRGLDGAAVSALIKGDSFPDFMDRLQRDAATSALATDITDLYVQSAEQAKAAGGGDVAIRLVCGLNVCAVSAAAPSKDVFDAWFQAFIGNPAAPPYGAGRHDTVTAAGVIEHRIVFSSDPERQHVIMRGTRPDTPRR</sequence>
<proteinExistence type="predicted"/>
<organism evidence="1 2">
    <name type="scientific">Rhodanobacter denitrificans</name>
    <dbReference type="NCBI Taxonomy" id="666685"/>
    <lineage>
        <taxon>Bacteria</taxon>
        <taxon>Pseudomonadati</taxon>
        <taxon>Pseudomonadota</taxon>
        <taxon>Gammaproteobacteria</taxon>
        <taxon>Lysobacterales</taxon>
        <taxon>Rhodanobacteraceae</taxon>
        <taxon>Rhodanobacter</taxon>
    </lineage>
</organism>
<evidence type="ECO:0000313" key="1">
    <source>
        <dbReference type="EMBL" id="PZQ11190.1"/>
    </source>
</evidence>
<reference evidence="1 2" key="1">
    <citation type="submission" date="2017-08" db="EMBL/GenBank/DDBJ databases">
        <title>Infants hospitalized years apart are colonized by the same room-sourced microbial strains.</title>
        <authorList>
            <person name="Brooks B."/>
            <person name="Olm M.R."/>
            <person name="Firek B.A."/>
            <person name="Baker R."/>
            <person name="Thomas B.C."/>
            <person name="Morowitz M.J."/>
            <person name="Banfield J.F."/>
        </authorList>
    </citation>
    <scope>NUCLEOTIDE SEQUENCE [LARGE SCALE GENOMIC DNA]</scope>
    <source>
        <strain evidence="1">S2_005_003_R2_42</strain>
    </source>
</reference>
<name>A0A2W5MCP9_9GAMM</name>
<dbReference type="Proteomes" id="UP000249046">
    <property type="component" value="Unassembled WGS sequence"/>
</dbReference>
<comment type="caution">
    <text evidence="1">The sequence shown here is derived from an EMBL/GenBank/DDBJ whole genome shotgun (WGS) entry which is preliminary data.</text>
</comment>
<protein>
    <submittedName>
        <fullName evidence="1">Uncharacterized protein</fullName>
    </submittedName>
</protein>
<gene>
    <name evidence="1" type="ORF">DI564_14890</name>
</gene>
<accession>A0A2W5MCP9</accession>
<dbReference type="EMBL" id="QFPO01000017">
    <property type="protein sequence ID" value="PZQ11190.1"/>
    <property type="molecule type" value="Genomic_DNA"/>
</dbReference>
<dbReference type="AlphaFoldDB" id="A0A2W5MCP9"/>
<evidence type="ECO:0000313" key="2">
    <source>
        <dbReference type="Proteomes" id="UP000249046"/>
    </source>
</evidence>